<organism evidence="1 2">
    <name type="scientific">Phytophthora palmivora</name>
    <dbReference type="NCBI Taxonomy" id="4796"/>
    <lineage>
        <taxon>Eukaryota</taxon>
        <taxon>Sar</taxon>
        <taxon>Stramenopiles</taxon>
        <taxon>Oomycota</taxon>
        <taxon>Peronosporomycetes</taxon>
        <taxon>Peronosporales</taxon>
        <taxon>Peronosporaceae</taxon>
        <taxon>Phytophthora</taxon>
    </lineage>
</organism>
<dbReference type="EMBL" id="NCKW01002413">
    <property type="protein sequence ID" value="POM77667.1"/>
    <property type="molecule type" value="Genomic_DNA"/>
</dbReference>
<protein>
    <submittedName>
        <fullName evidence="1">Uncharacterized protein</fullName>
    </submittedName>
</protein>
<name>A0A2P4YIP4_9STRA</name>
<dbReference type="Gene3D" id="2.60.20.10">
    <property type="entry name" value="Crystallins"/>
    <property type="match status" value="1"/>
</dbReference>
<gene>
    <name evidence="1" type="ORF">PHPALM_4914</name>
</gene>
<reference evidence="1 2" key="1">
    <citation type="journal article" date="2017" name="Genome Biol. Evol.">
        <title>Phytophthora megakarya and P. palmivora, closely related causal agents of cacao black pod rot, underwent increases in genome sizes and gene numbers by different mechanisms.</title>
        <authorList>
            <person name="Ali S.S."/>
            <person name="Shao J."/>
            <person name="Lary D.J."/>
            <person name="Kronmiller B."/>
            <person name="Shen D."/>
            <person name="Strem M.D."/>
            <person name="Amoako-Attah I."/>
            <person name="Akrofi A.Y."/>
            <person name="Begoude B.A."/>
            <person name="Ten Hoopen G.M."/>
            <person name="Coulibaly K."/>
            <person name="Kebe B.I."/>
            <person name="Melnick R.L."/>
            <person name="Guiltinan M.J."/>
            <person name="Tyler B.M."/>
            <person name="Meinhardt L.W."/>
            <person name="Bailey B.A."/>
        </authorList>
    </citation>
    <scope>NUCLEOTIDE SEQUENCE [LARGE SCALE GENOMIC DNA]</scope>
    <source>
        <strain evidence="2">sbr112.9</strain>
    </source>
</reference>
<sequence length="161" mass="18076">MSFDQLRCVITIFAAILAATIQSGYVDLYRDADFKHKLARVKDVVLDACYSFTCKNLDNVITSAKWHDLPETGSFFEGGDAVIFFYTGENCDGKEKWWYINTQSRKDRLDGMNDDISSFMVLNRGGNAGAMYICSLSESDKITNTTDNERGANDTINYLLG</sequence>
<dbReference type="Proteomes" id="UP000237271">
    <property type="component" value="Unassembled WGS sequence"/>
</dbReference>
<dbReference type="OrthoDB" id="124088at2759"/>
<evidence type="ECO:0000313" key="2">
    <source>
        <dbReference type="Proteomes" id="UP000237271"/>
    </source>
</evidence>
<proteinExistence type="predicted"/>
<evidence type="ECO:0000313" key="1">
    <source>
        <dbReference type="EMBL" id="POM77667.1"/>
    </source>
</evidence>
<keyword evidence="2" id="KW-1185">Reference proteome</keyword>
<dbReference type="AlphaFoldDB" id="A0A2P4YIP4"/>
<accession>A0A2P4YIP4</accession>
<comment type="caution">
    <text evidence="1">The sequence shown here is derived from an EMBL/GenBank/DDBJ whole genome shotgun (WGS) entry which is preliminary data.</text>
</comment>